<keyword evidence="5 8" id="KW-0503">Monooxygenase</keyword>
<evidence type="ECO:0000256" key="2">
    <source>
        <dbReference type="ARBA" id="ARBA00022630"/>
    </source>
</evidence>
<dbReference type="InterPro" id="IPR050493">
    <property type="entry name" value="FAD-dep_Monooxygenase_BioMet"/>
</dbReference>
<evidence type="ECO:0000256" key="4">
    <source>
        <dbReference type="ARBA" id="ARBA00023002"/>
    </source>
</evidence>
<name>A0ABQ5P5U4_9ACTN</name>
<feature type="domain" description="2,6-dihydroxypyridine 3-monooxygenase substrate binding" evidence="7">
    <location>
        <begin position="185"/>
        <end position="247"/>
    </location>
</feature>
<dbReference type="PANTHER" id="PTHR13789">
    <property type="entry name" value="MONOOXYGENASE"/>
    <property type="match status" value="1"/>
</dbReference>
<dbReference type="InterPro" id="IPR002938">
    <property type="entry name" value="FAD-bd"/>
</dbReference>
<accession>A0ABQ5P5U4</accession>
<dbReference type="Proteomes" id="UP001291653">
    <property type="component" value="Unassembled WGS sequence"/>
</dbReference>
<comment type="cofactor">
    <cofactor evidence="1">
        <name>FAD</name>
        <dbReference type="ChEBI" id="CHEBI:57692"/>
    </cofactor>
</comment>
<protein>
    <submittedName>
        <fullName evidence="8">FAD-dependent monooxygenase</fullName>
    </submittedName>
</protein>
<dbReference type="Pfam" id="PF22607">
    <property type="entry name" value="FAD_binding-like"/>
    <property type="match status" value="1"/>
</dbReference>
<dbReference type="RefSeq" id="WP_323449947.1">
    <property type="nucleotide sequence ID" value="NZ_BSBI01000012.1"/>
</dbReference>
<evidence type="ECO:0000256" key="3">
    <source>
        <dbReference type="ARBA" id="ARBA00022827"/>
    </source>
</evidence>
<evidence type="ECO:0000259" key="7">
    <source>
        <dbReference type="Pfam" id="PF22607"/>
    </source>
</evidence>
<evidence type="ECO:0000313" key="8">
    <source>
        <dbReference type="EMBL" id="GLF97967.1"/>
    </source>
</evidence>
<sequence>MSDPADPRSLRAAVVGGSIGGCAAVLALHRAGWRDITVYERTGGDLAERGVGVAVIEPRYAELAAAGLLDPAMPWAPVTRREWYVRGGTAPLGRLIHTEEHFGPVRTCTWGALWRGLRTAVADRADFRAGTPVASVTVLPGGAEVRPAAAPGREARADRHDLVIGADGYRSVVREAVHAGIRPRYAGYWAWRGAFPEDRLPDAGLWGRTTVVYAVFDGGHLVVYRIPGPAGGTHVNWVLYAAPPPDAPVVDAEPGSLPPGTLSGALHTYVTGLAADRLPPFWARMIALTAPGELFTQPLYDFWADPGVSGRVALLGDAASVARPHTGAGAVKALQDAAGLGAALAASPTDPGGALLRYDAARAARGRELVDLGRRLGRALVEEARDWSSIDAAGLADVWRHADASGLFGGRAR</sequence>
<dbReference type="GO" id="GO:0004497">
    <property type="term" value="F:monooxygenase activity"/>
    <property type="evidence" value="ECO:0007669"/>
    <property type="project" value="UniProtKB-KW"/>
</dbReference>
<keyword evidence="3" id="KW-0274">FAD</keyword>
<dbReference type="Gene3D" id="3.50.50.60">
    <property type="entry name" value="FAD/NAD(P)-binding domain"/>
    <property type="match status" value="1"/>
</dbReference>
<dbReference type="EMBL" id="BSBI01000012">
    <property type="protein sequence ID" value="GLF97967.1"/>
    <property type="molecule type" value="Genomic_DNA"/>
</dbReference>
<dbReference type="SUPFAM" id="SSF51905">
    <property type="entry name" value="FAD/NAD(P)-binding domain"/>
    <property type="match status" value="1"/>
</dbReference>
<keyword evidence="2" id="KW-0285">Flavoprotein</keyword>
<proteinExistence type="predicted"/>
<dbReference type="SUPFAM" id="SSF54373">
    <property type="entry name" value="FAD-linked reductases, C-terminal domain"/>
    <property type="match status" value="1"/>
</dbReference>
<comment type="caution">
    <text evidence="8">The sequence shown here is derived from an EMBL/GenBank/DDBJ whole genome shotgun (WGS) entry which is preliminary data.</text>
</comment>
<feature type="domain" description="FAD-binding" evidence="6">
    <location>
        <begin position="298"/>
        <end position="371"/>
    </location>
</feature>
<dbReference type="Gene3D" id="3.30.9.30">
    <property type="match status" value="1"/>
</dbReference>
<dbReference type="PRINTS" id="PR00420">
    <property type="entry name" value="RNGMNOXGNASE"/>
</dbReference>
<dbReference type="Pfam" id="PF01494">
    <property type="entry name" value="FAD_binding_3"/>
    <property type="match status" value="1"/>
</dbReference>
<dbReference type="PANTHER" id="PTHR13789:SF318">
    <property type="entry name" value="GERANYLGERANYL DIPHOSPHATE REDUCTASE"/>
    <property type="match status" value="1"/>
</dbReference>
<dbReference type="InterPro" id="IPR036188">
    <property type="entry name" value="FAD/NAD-bd_sf"/>
</dbReference>
<reference evidence="8 9" key="1">
    <citation type="submission" date="2022-10" db="EMBL/GenBank/DDBJ databases">
        <title>Draft genome sequence of Streptomyces sp. YSPA8.</title>
        <authorList>
            <person name="Moriuchi R."/>
            <person name="Dohra H."/>
            <person name="Yamamura H."/>
            <person name="Kodani S."/>
        </authorList>
    </citation>
    <scope>NUCLEOTIDE SEQUENCE [LARGE SCALE GENOMIC DNA]</scope>
    <source>
        <strain evidence="8 9">YSPA8</strain>
    </source>
</reference>
<organism evidence="8 9">
    <name type="scientific">Streptomyces yaizuensis</name>
    <dbReference type="NCBI Taxonomy" id="2989713"/>
    <lineage>
        <taxon>Bacteria</taxon>
        <taxon>Bacillati</taxon>
        <taxon>Actinomycetota</taxon>
        <taxon>Actinomycetes</taxon>
        <taxon>Kitasatosporales</taxon>
        <taxon>Streptomycetaceae</taxon>
        <taxon>Streptomyces</taxon>
    </lineage>
</organism>
<evidence type="ECO:0000313" key="9">
    <source>
        <dbReference type="Proteomes" id="UP001291653"/>
    </source>
</evidence>
<keyword evidence="4" id="KW-0560">Oxidoreductase</keyword>
<keyword evidence="9" id="KW-1185">Reference proteome</keyword>
<evidence type="ECO:0000256" key="5">
    <source>
        <dbReference type="ARBA" id="ARBA00023033"/>
    </source>
</evidence>
<evidence type="ECO:0000259" key="6">
    <source>
        <dbReference type="Pfam" id="PF01494"/>
    </source>
</evidence>
<dbReference type="InterPro" id="IPR054707">
    <property type="entry name" value="DhpH_subs-bd"/>
</dbReference>
<gene>
    <name evidence="8" type="ORF">SYYSPA8_26740</name>
</gene>
<evidence type="ECO:0000256" key="1">
    <source>
        <dbReference type="ARBA" id="ARBA00001974"/>
    </source>
</evidence>